<dbReference type="EMBL" id="BGPR01002940">
    <property type="protein sequence ID" value="GBM81334.1"/>
    <property type="molecule type" value="Genomic_DNA"/>
</dbReference>
<evidence type="ECO:0000256" key="1">
    <source>
        <dbReference type="SAM" id="MobiDB-lite"/>
    </source>
</evidence>
<keyword evidence="3" id="KW-1185">Reference proteome</keyword>
<organism evidence="2 3">
    <name type="scientific">Araneus ventricosus</name>
    <name type="common">Orbweaver spider</name>
    <name type="synonym">Epeira ventricosa</name>
    <dbReference type="NCBI Taxonomy" id="182803"/>
    <lineage>
        <taxon>Eukaryota</taxon>
        <taxon>Metazoa</taxon>
        <taxon>Ecdysozoa</taxon>
        <taxon>Arthropoda</taxon>
        <taxon>Chelicerata</taxon>
        <taxon>Arachnida</taxon>
        <taxon>Araneae</taxon>
        <taxon>Araneomorphae</taxon>
        <taxon>Entelegynae</taxon>
        <taxon>Araneoidea</taxon>
        <taxon>Araneidae</taxon>
        <taxon>Araneus</taxon>
    </lineage>
</organism>
<comment type="caution">
    <text evidence="2">The sequence shown here is derived from an EMBL/GenBank/DDBJ whole genome shotgun (WGS) entry which is preliminary data.</text>
</comment>
<protein>
    <submittedName>
        <fullName evidence="2">Uncharacterized protein</fullName>
    </submittedName>
</protein>
<evidence type="ECO:0000313" key="2">
    <source>
        <dbReference type="EMBL" id="GBM81334.1"/>
    </source>
</evidence>
<sequence length="142" mass="16010">MPTYLTILRESFNTGCLAVEYRTNFAATSVNRDALRNRQIRELLECPWENSESDGTVQSERRQQQYKDLVAEYSQRRLSAAPAVNTRLPPSSMMPSTTVPEAPISVSETRPKTRSQKRLLKIEVPDPPPNNLLLTSSDSSVD</sequence>
<gene>
    <name evidence="2" type="ORF">AVEN_50794_1</name>
</gene>
<feature type="compositionally biased region" description="Polar residues" evidence="1">
    <location>
        <begin position="132"/>
        <end position="142"/>
    </location>
</feature>
<dbReference type="AlphaFoldDB" id="A0A4Y2IUS9"/>
<feature type="region of interest" description="Disordered" evidence="1">
    <location>
        <begin position="81"/>
        <end position="142"/>
    </location>
</feature>
<reference evidence="2 3" key="1">
    <citation type="journal article" date="2019" name="Sci. Rep.">
        <title>Orb-weaving spider Araneus ventricosus genome elucidates the spidroin gene catalogue.</title>
        <authorList>
            <person name="Kono N."/>
            <person name="Nakamura H."/>
            <person name="Ohtoshi R."/>
            <person name="Moran D.A.P."/>
            <person name="Shinohara A."/>
            <person name="Yoshida Y."/>
            <person name="Fujiwara M."/>
            <person name="Mori M."/>
            <person name="Tomita M."/>
            <person name="Arakawa K."/>
        </authorList>
    </citation>
    <scope>NUCLEOTIDE SEQUENCE [LARGE SCALE GENOMIC DNA]</scope>
</reference>
<evidence type="ECO:0000313" key="3">
    <source>
        <dbReference type="Proteomes" id="UP000499080"/>
    </source>
</evidence>
<name>A0A4Y2IUS9_ARAVE</name>
<accession>A0A4Y2IUS9</accession>
<dbReference type="Proteomes" id="UP000499080">
    <property type="component" value="Unassembled WGS sequence"/>
</dbReference>
<feature type="compositionally biased region" description="Low complexity" evidence="1">
    <location>
        <begin position="89"/>
        <end position="98"/>
    </location>
</feature>
<proteinExistence type="predicted"/>